<organism evidence="1 2">
    <name type="scientific">Dyella nitratireducens</name>
    <dbReference type="NCBI Taxonomy" id="1849580"/>
    <lineage>
        <taxon>Bacteria</taxon>
        <taxon>Pseudomonadati</taxon>
        <taxon>Pseudomonadota</taxon>
        <taxon>Gammaproteobacteria</taxon>
        <taxon>Lysobacterales</taxon>
        <taxon>Rhodanobacteraceae</taxon>
        <taxon>Dyella</taxon>
    </lineage>
</organism>
<name>A0ABQ1FRH3_9GAMM</name>
<comment type="caution">
    <text evidence="1">The sequence shown here is derived from an EMBL/GenBank/DDBJ whole genome shotgun (WGS) entry which is preliminary data.</text>
</comment>
<dbReference type="EMBL" id="BMJA01000001">
    <property type="protein sequence ID" value="GGA28010.1"/>
    <property type="molecule type" value="Genomic_DNA"/>
</dbReference>
<accession>A0ABQ1FRH3</accession>
<proteinExistence type="predicted"/>
<dbReference type="Proteomes" id="UP000620046">
    <property type="component" value="Unassembled WGS sequence"/>
</dbReference>
<keyword evidence="2" id="KW-1185">Reference proteome</keyword>
<dbReference type="RefSeq" id="WP_188793698.1">
    <property type="nucleotide sequence ID" value="NZ_BMJA01000001.1"/>
</dbReference>
<protein>
    <submittedName>
        <fullName evidence="1">Uncharacterized protein</fullName>
    </submittedName>
</protein>
<gene>
    <name evidence="1" type="ORF">GCM10010981_15980</name>
</gene>
<evidence type="ECO:0000313" key="1">
    <source>
        <dbReference type="EMBL" id="GGA28010.1"/>
    </source>
</evidence>
<sequence>MNDDIVAKLQQYAGTNTAVTVGGNFPGAINATTYQGTVSQVDTDGGTVTIHNTVYNRDNDVSLDQIDFMTYPGGSIPSGGP</sequence>
<reference evidence="2" key="1">
    <citation type="journal article" date="2019" name="Int. J. Syst. Evol. Microbiol.">
        <title>The Global Catalogue of Microorganisms (GCM) 10K type strain sequencing project: providing services to taxonomists for standard genome sequencing and annotation.</title>
        <authorList>
            <consortium name="The Broad Institute Genomics Platform"/>
            <consortium name="The Broad Institute Genome Sequencing Center for Infectious Disease"/>
            <person name="Wu L."/>
            <person name="Ma J."/>
        </authorList>
    </citation>
    <scope>NUCLEOTIDE SEQUENCE [LARGE SCALE GENOMIC DNA]</scope>
    <source>
        <strain evidence="2">CGMCC 1.15439</strain>
    </source>
</reference>
<evidence type="ECO:0000313" key="2">
    <source>
        <dbReference type="Proteomes" id="UP000620046"/>
    </source>
</evidence>